<proteinExistence type="predicted"/>
<keyword evidence="3" id="KW-1185">Reference proteome</keyword>
<feature type="transmembrane region" description="Helical" evidence="1">
    <location>
        <begin position="119"/>
        <end position="141"/>
    </location>
</feature>
<accession>A0A9P8C123</accession>
<comment type="caution">
    <text evidence="2">The sequence shown here is derived from an EMBL/GenBank/DDBJ whole genome shotgun (WGS) entry which is preliminary data.</text>
</comment>
<dbReference type="EMBL" id="MU251764">
    <property type="protein sequence ID" value="KAG9229482.1"/>
    <property type="molecule type" value="Genomic_DNA"/>
</dbReference>
<feature type="transmembrane region" description="Helical" evidence="1">
    <location>
        <begin position="77"/>
        <end position="99"/>
    </location>
</feature>
<feature type="transmembrane region" description="Helical" evidence="1">
    <location>
        <begin position="44"/>
        <end position="65"/>
    </location>
</feature>
<reference evidence="2" key="1">
    <citation type="journal article" date="2021" name="IMA Fungus">
        <title>Genomic characterization of three marine fungi, including Emericellopsis atlantica sp. nov. with signatures of a generalist lifestyle and marine biomass degradation.</title>
        <authorList>
            <person name="Hagestad O.C."/>
            <person name="Hou L."/>
            <person name="Andersen J.H."/>
            <person name="Hansen E.H."/>
            <person name="Altermark B."/>
            <person name="Li C."/>
            <person name="Kuhnert E."/>
            <person name="Cox R.J."/>
            <person name="Crous P.W."/>
            <person name="Spatafora J.W."/>
            <person name="Lail K."/>
            <person name="Amirebrahimi M."/>
            <person name="Lipzen A."/>
            <person name="Pangilinan J."/>
            <person name="Andreopoulos W."/>
            <person name="Hayes R.D."/>
            <person name="Ng V."/>
            <person name="Grigoriev I.V."/>
            <person name="Jackson S.A."/>
            <person name="Sutton T.D.S."/>
            <person name="Dobson A.D.W."/>
            <person name="Rama T."/>
        </authorList>
    </citation>
    <scope>NUCLEOTIDE SEQUENCE</scope>
    <source>
        <strain evidence="2">TRa018bII</strain>
    </source>
</reference>
<organism evidence="2 3">
    <name type="scientific">Amylocarpus encephaloides</name>
    <dbReference type="NCBI Taxonomy" id="45428"/>
    <lineage>
        <taxon>Eukaryota</taxon>
        <taxon>Fungi</taxon>
        <taxon>Dikarya</taxon>
        <taxon>Ascomycota</taxon>
        <taxon>Pezizomycotina</taxon>
        <taxon>Leotiomycetes</taxon>
        <taxon>Helotiales</taxon>
        <taxon>Helotiales incertae sedis</taxon>
        <taxon>Amylocarpus</taxon>
    </lineage>
</organism>
<keyword evidence="1" id="KW-0812">Transmembrane</keyword>
<keyword evidence="1" id="KW-1133">Transmembrane helix</keyword>
<name>A0A9P8C123_9HELO</name>
<dbReference type="OrthoDB" id="10552242at2759"/>
<dbReference type="AlphaFoldDB" id="A0A9P8C123"/>
<evidence type="ECO:0000313" key="3">
    <source>
        <dbReference type="Proteomes" id="UP000824998"/>
    </source>
</evidence>
<evidence type="ECO:0000313" key="2">
    <source>
        <dbReference type="EMBL" id="KAG9229482.1"/>
    </source>
</evidence>
<protein>
    <submittedName>
        <fullName evidence="2">Uncharacterized protein</fullName>
    </submittedName>
</protein>
<feature type="transmembrane region" description="Helical" evidence="1">
    <location>
        <begin position="12"/>
        <end position="38"/>
    </location>
</feature>
<sequence>MDGSRRIIKLQFAIVFLRSFAAAASIAALVSAILFSLKERDTNIFLYCAGTWGLCLNAIEIRCILSRRYRLPYGAVIALDLIEICISAGSVIVLMFFYRYGPTRAGGTSMSHLFNAQKWTAIVLAALHTLLAFSGSFEYCLWVKLTRGRDHEGFDMS</sequence>
<keyword evidence="1" id="KW-0472">Membrane</keyword>
<gene>
    <name evidence="2" type="ORF">BJ875DRAFT_194334</name>
</gene>
<evidence type="ECO:0000256" key="1">
    <source>
        <dbReference type="SAM" id="Phobius"/>
    </source>
</evidence>
<dbReference type="Proteomes" id="UP000824998">
    <property type="component" value="Unassembled WGS sequence"/>
</dbReference>